<proteinExistence type="inferred from homology"/>
<keyword evidence="7" id="KW-1185">Reference proteome</keyword>
<organism evidence="6 7">
    <name type="scientific">Naja naja</name>
    <name type="common">Indian cobra</name>
    <dbReference type="NCBI Taxonomy" id="35670"/>
    <lineage>
        <taxon>Eukaryota</taxon>
        <taxon>Metazoa</taxon>
        <taxon>Chordata</taxon>
        <taxon>Craniata</taxon>
        <taxon>Vertebrata</taxon>
        <taxon>Euteleostomi</taxon>
        <taxon>Lepidosauria</taxon>
        <taxon>Squamata</taxon>
        <taxon>Bifurcata</taxon>
        <taxon>Unidentata</taxon>
        <taxon>Episquamata</taxon>
        <taxon>Toxicofera</taxon>
        <taxon>Serpentes</taxon>
        <taxon>Colubroidea</taxon>
        <taxon>Elapidae</taxon>
        <taxon>Elapinae</taxon>
        <taxon>Naja</taxon>
    </lineage>
</organism>
<dbReference type="InterPro" id="IPR027417">
    <property type="entry name" value="P-loop_NTPase"/>
</dbReference>
<evidence type="ECO:0000313" key="6">
    <source>
        <dbReference type="Ensembl" id="ENSNNAP00000018719.1"/>
    </source>
</evidence>
<evidence type="ECO:0000256" key="3">
    <source>
        <dbReference type="ARBA" id="ARBA00023134"/>
    </source>
</evidence>
<dbReference type="AlphaFoldDB" id="A0A8C6XRQ3"/>
<dbReference type="InterPro" id="IPR045058">
    <property type="entry name" value="GIMA/IAN/Toc"/>
</dbReference>
<reference evidence="6" key="1">
    <citation type="submission" date="2025-08" db="UniProtKB">
        <authorList>
            <consortium name="Ensembl"/>
        </authorList>
    </citation>
    <scope>IDENTIFICATION</scope>
</reference>
<evidence type="ECO:0000256" key="1">
    <source>
        <dbReference type="ARBA" id="ARBA00008535"/>
    </source>
</evidence>
<dbReference type="PANTHER" id="PTHR10903:SF170">
    <property type="entry name" value="GTPASE IMAP FAMILY MEMBER 7"/>
    <property type="match status" value="1"/>
</dbReference>
<dbReference type="OMA" id="CREISTC"/>
<dbReference type="Ensembl" id="ENSNNAT00000019658.1">
    <property type="protein sequence ID" value="ENSNNAP00000018719.1"/>
    <property type="gene ID" value="ENSNNAG00000012505.1"/>
</dbReference>
<dbReference type="PANTHER" id="PTHR10903">
    <property type="entry name" value="GTPASE, IMAP FAMILY MEMBER-RELATED"/>
    <property type="match status" value="1"/>
</dbReference>
<comment type="similarity">
    <text evidence="1">Belongs to the TRAFAC class TrmE-Era-EngA-EngB-Septin-like GTPase superfamily. AIG1/Toc34/Toc159-like paraseptin GTPase family. IAN subfamily.</text>
</comment>
<feature type="domain" description="AIG1-type G" evidence="5">
    <location>
        <begin position="31"/>
        <end position="238"/>
    </location>
</feature>
<evidence type="ECO:0000259" key="5">
    <source>
        <dbReference type="PROSITE" id="PS51720"/>
    </source>
</evidence>
<dbReference type="OrthoDB" id="8954335at2759"/>
<dbReference type="SUPFAM" id="SSF52540">
    <property type="entry name" value="P-loop containing nucleoside triphosphate hydrolases"/>
    <property type="match status" value="1"/>
</dbReference>
<keyword evidence="2" id="KW-0547">Nucleotide-binding</keyword>
<sequence length="339" mass="37830">QEAGCGLLDRINDGTPLTPFCPFSSFSVQDVQDVRIVMVGKTGNGKSATGNTILGWEAFISKMESGSVTARCEKKTGILPDGRSLAVIDTPGFFDTKYPKATTVAEVQKCVHFCSPGPHVIIQVIRLGTFNKEEKEVAEIISNIFTLKAKAYMIILFTRKEDLEGRPLREVLSEGGNQLAPLVEQIRSCGNRCLAFNNRAGEEERNAQVAELIKMVDDLMRRNSRAPCYTKEMMEEDKQTLSQNMSRSTDKRPPRHREMPPLVFCTTFYRVDQSNDCGRERGRPFAYVLSVLLLSGSASSGCSRLTCSKRDLVFNPWSLKSFFLGFWMEHQLTASLGQS</sequence>
<evidence type="ECO:0000313" key="7">
    <source>
        <dbReference type="Proteomes" id="UP000694559"/>
    </source>
</evidence>
<keyword evidence="3" id="KW-0342">GTP-binding</keyword>
<dbReference type="GeneTree" id="ENSGT00940000159509"/>
<dbReference type="InterPro" id="IPR006703">
    <property type="entry name" value="G_AIG1"/>
</dbReference>
<dbReference type="Proteomes" id="UP000694559">
    <property type="component" value="Unplaced"/>
</dbReference>
<accession>A0A8C6XRQ3</accession>
<dbReference type="Gene3D" id="3.40.50.300">
    <property type="entry name" value="P-loop containing nucleotide triphosphate hydrolases"/>
    <property type="match status" value="1"/>
</dbReference>
<dbReference type="PROSITE" id="PS51720">
    <property type="entry name" value="G_AIG1"/>
    <property type="match status" value="1"/>
</dbReference>
<feature type="region of interest" description="Disordered" evidence="4">
    <location>
        <begin position="234"/>
        <end position="256"/>
    </location>
</feature>
<dbReference type="Pfam" id="PF04548">
    <property type="entry name" value="AIG1"/>
    <property type="match status" value="1"/>
</dbReference>
<name>A0A8C6XRQ3_NAJNA</name>
<dbReference type="GO" id="GO:0005525">
    <property type="term" value="F:GTP binding"/>
    <property type="evidence" value="ECO:0007669"/>
    <property type="project" value="UniProtKB-KW"/>
</dbReference>
<evidence type="ECO:0000256" key="4">
    <source>
        <dbReference type="SAM" id="MobiDB-lite"/>
    </source>
</evidence>
<reference evidence="6" key="2">
    <citation type="submission" date="2025-09" db="UniProtKB">
        <authorList>
            <consortium name="Ensembl"/>
        </authorList>
    </citation>
    <scope>IDENTIFICATION</scope>
</reference>
<dbReference type="FunFam" id="3.40.50.300:FF:000366">
    <property type="entry name" value="GTPase, IMAP family member 2"/>
    <property type="match status" value="1"/>
</dbReference>
<dbReference type="CDD" id="cd01852">
    <property type="entry name" value="AIG1"/>
    <property type="match status" value="1"/>
</dbReference>
<protein>
    <recommendedName>
        <fullName evidence="5">AIG1-type G domain-containing protein</fullName>
    </recommendedName>
</protein>
<evidence type="ECO:0000256" key="2">
    <source>
        <dbReference type="ARBA" id="ARBA00022741"/>
    </source>
</evidence>